<keyword evidence="1" id="KW-1133">Transmembrane helix</keyword>
<reference evidence="2 3" key="1">
    <citation type="submission" date="2020-07" db="EMBL/GenBank/DDBJ databases">
        <title>Gai3-2, isolated from salt lake.</title>
        <authorList>
            <person name="Cui H."/>
            <person name="Shi X."/>
        </authorList>
    </citation>
    <scope>NUCLEOTIDE SEQUENCE [LARGE SCALE GENOMIC DNA]</scope>
    <source>
        <strain evidence="2 3">Gai3-2</strain>
        <plasmid evidence="2 3">unnamed1</plasmid>
    </source>
</reference>
<evidence type="ECO:0000256" key="1">
    <source>
        <dbReference type="SAM" id="Phobius"/>
    </source>
</evidence>
<keyword evidence="1" id="KW-0812">Transmembrane</keyword>
<dbReference type="AlphaFoldDB" id="A0A7D5GZP4"/>
<keyword evidence="2" id="KW-0614">Plasmid</keyword>
<proteinExistence type="predicted"/>
<feature type="transmembrane region" description="Helical" evidence="1">
    <location>
        <begin position="37"/>
        <end position="56"/>
    </location>
</feature>
<feature type="transmembrane region" description="Helical" evidence="1">
    <location>
        <begin position="143"/>
        <end position="160"/>
    </location>
</feature>
<accession>A0A7D5GZP4</accession>
<evidence type="ECO:0000313" key="2">
    <source>
        <dbReference type="EMBL" id="QLG29729.1"/>
    </source>
</evidence>
<feature type="transmembrane region" description="Helical" evidence="1">
    <location>
        <begin position="181"/>
        <end position="203"/>
    </location>
</feature>
<dbReference type="EMBL" id="CP058530">
    <property type="protein sequence ID" value="QLG29729.1"/>
    <property type="molecule type" value="Genomic_DNA"/>
</dbReference>
<feature type="transmembrane region" description="Helical" evidence="1">
    <location>
        <begin position="119"/>
        <end position="137"/>
    </location>
</feature>
<keyword evidence="3" id="KW-1185">Reference proteome</keyword>
<evidence type="ECO:0000313" key="3">
    <source>
        <dbReference type="Proteomes" id="UP000509750"/>
    </source>
</evidence>
<dbReference type="KEGG" id="halg:HUG10_19175"/>
<feature type="transmembrane region" description="Helical" evidence="1">
    <location>
        <begin position="63"/>
        <end position="83"/>
    </location>
</feature>
<dbReference type="RefSeq" id="WP_179171303.1">
    <property type="nucleotide sequence ID" value="NZ_CP058530.1"/>
</dbReference>
<dbReference type="InterPro" id="IPR055941">
    <property type="entry name" value="DUF7519"/>
</dbReference>
<dbReference type="OrthoDB" id="282867at2157"/>
<feature type="transmembrane region" description="Helical" evidence="1">
    <location>
        <begin position="12"/>
        <end position="31"/>
    </location>
</feature>
<feature type="transmembrane region" description="Helical" evidence="1">
    <location>
        <begin position="89"/>
        <end position="112"/>
    </location>
</feature>
<keyword evidence="1" id="KW-0472">Membrane</keyword>
<gene>
    <name evidence="2" type="ORF">HUG10_19175</name>
</gene>
<name>A0A7D5GZP4_9EURY</name>
<feature type="transmembrane region" description="Helical" evidence="1">
    <location>
        <begin position="209"/>
        <end position="228"/>
    </location>
</feature>
<organism evidence="2 3">
    <name type="scientific">Halorarum halophilum</name>
    <dbReference type="NCBI Taxonomy" id="2743090"/>
    <lineage>
        <taxon>Archaea</taxon>
        <taxon>Methanobacteriati</taxon>
        <taxon>Methanobacteriota</taxon>
        <taxon>Stenosarchaea group</taxon>
        <taxon>Halobacteria</taxon>
        <taxon>Halobacteriales</taxon>
        <taxon>Haloferacaceae</taxon>
        <taxon>Halorarum</taxon>
    </lineage>
</organism>
<sequence length="230" mass="22697">MTVADPVKRPTALSATASVLIAAVAVWLLAPNETAELALLGQLVTLGVLVGGLVLFHRDRRLLGVAVSVVGVGAWVVALAFAATTTADLGQMLVTLPGMAGLLALALGLAPLRGSGSRGLLKLGTAGVTLSVLAAGLFMSVSLRTLLICGAATIVAWDLGEHAVNVGEQLGRHVETRRLEAAHGAGSVLVGGVAVGAGTVISGVGSSGLPLPALALLLASVLLLAGALHG</sequence>
<dbReference type="GeneID" id="56031002"/>
<dbReference type="Proteomes" id="UP000509750">
    <property type="component" value="Plasmid unnamed1"/>
</dbReference>
<geneLocation type="plasmid" evidence="2 3">
    <name>unnamed1</name>
</geneLocation>
<protein>
    <submittedName>
        <fullName evidence="2">Uncharacterized protein</fullName>
    </submittedName>
</protein>
<dbReference type="Pfam" id="PF24363">
    <property type="entry name" value="DUF7519"/>
    <property type="match status" value="1"/>
</dbReference>